<evidence type="ECO:0000313" key="2">
    <source>
        <dbReference type="EMBL" id="SFI03083.1"/>
    </source>
</evidence>
<proteinExistence type="predicted"/>
<accession>A0A1I3EVX3</accession>
<evidence type="ECO:0000256" key="1">
    <source>
        <dbReference type="SAM" id="Phobius"/>
    </source>
</evidence>
<reference evidence="2 3" key="1">
    <citation type="submission" date="2016-10" db="EMBL/GenBank/DDBJ databases">
        <authorList>
            <person name="de Groot N.N."/>
        </authorList>
    </citation>
    <scope>NUCLEOTIDE SEQUENCE [LARGE SCALE GENOMIC DNA]</scope>
    <source>
        <strain evidence="2 3">LMG 23650</strain>
    </source>
</reference>
<keyword evidence="1" id="KW-0472">Membrane</keyword>
<dbReference type="RefSeq" id="WP_091008535.1">
    <property type="nucleotide sequence ID" value="NZ_CP041743.1"/>
</dbReference>
<dbReference type="Proteomes" id="UP000199548">
    <property type="component" value="Unassembled WGS sequence"/>
</dbReference>
<dbReference type="AlphaFoldDB" id="A0A1I3EVX3"/>
<organism evidence="2 3">
    <name type="scientific">Paraburkholderia megapolitana</name>
    <dbReference type="NCBI Taxonomy" id="420953"/>
    <lineage>
        <taxon>Bacteria</taxon>
        <taxon>Pseudomonadati</taxon>
        <taxon>Pseudomonadota</taxon>
        <taxon>Betaproteobacteria</taxon>
        <taxon>Burkholderiales</taxon>
        <taxon>Burkholderiaceae</taxon>
        <taxon>Paraburkholderia</taxon>
    </lineage>
</organism>
<keyword evidence="1" id="KW-1133">Transmembrane helix</keyword>
<sequence>MKKSKKLALLALTFTAWGLYKLFAVFQDMQTGCIQFQTHKTCSFENAENFQSLLDVELMFACAWAAGAVICWMVTVEAQRKER</sequence>
<name>A0A1I3EVX3_9BURK</name>
<keyword evidence="3" id="KW-1185">Reference proteome</keyword>
<evidence type="ECO:0000313" key="3">
    <source>
        <dbReference type="Proteomes" id="UP000199548"/>
    </source>
</evidence>
<dbReference type="OrthoDB" id="9101624at2"/>
<gene>
    <name evidence="2" type="ORF">SAMN05192543_1011125</name>
</gene>
<protein>
    <submittedName>
        <fullName evidence="2">Uncharacterized protein</fullName>
    </submittedName>
</protein>
<dbReference type="EMBL" id="FOQU01000001">
    <property type="protein sequence ID" value="SFI03083.1"/>
    <property type="molecule type" value="Genomic_DNA"/>
</dbReference>
<feature type="transmembrane region" description="Helical" evidence="1">
    <location>
        <begin position="58"/>
        <end position="76"/>
    </location>
</feature>
<keyword evidence="1" id="KW-0812">Transmembrane</keyword>